<reference evidence="2" key="1">
    <citation type="journal article" date="2019" name="Int. J. Syst. Evol. Microbiol.">
        <title>The Global Catalogue of Microorganisms (GCM) 10K type strain sequencing project: providing services to taxonomists for standard genome sequencing and annotation.</title>
        <authorList>
            <consortium name="The Broad Institute Genomics Platform"/>
            <consortium name="The Broad Institute Genome Sequencing Center for Infectious Disease"/>
            <person name="Wu L."/>
            <person name="Ma J."/>
        </authorList>
    </citation>
    <scope>NUCLEOTIDE SEQUENCE [LARGE SCALE GENOMIC DNA]</scope>
    <source>
        <strain evidence="2">TISTR 1511</strain>
    </source>
</reference>
<evidence type="ECO:0000313" key="2">
    <source>
        <dbReference type="Proteomes" id="UP001597453"/>
    </source>
</evidence>
<organism evidence="1 2">
    <name type="scientific">Gulosibacter bifidus</name>
    <dbReference type="NCBI Taxonomy" id="272239"/>
    <lineage>
        <taxon>Bacteria</taxon>
        <taxon>Bacillati</taxon>
        <taxon>Actinomycetota</taxon>
        <taxon>Actinomycetes</taxon>
        <taxon>Micrococcales</taxon>
        <taxon>Microbacteriaceae</taxon>
        <taxon>Gulosibacter</taxon>
    </lineage>
</organism>
<name>A0ABW5RHV8_9MICO</name>
<dbReference type="RefSeq" id="WP_390279773.1">
    <property type="nucleotide sequence ID" value="NZ_JBHUNF010000001.1"/>
</dbReference>
<sequence>MTRENRQLDAKEISVGRLLNDGDYEFVIPEYQRPYAWGVEETLQLLSDLLGALERDTDDP</sequence>
<protein>
    <recommendedName>
        <fullName evidence="3">DUF262 domain-containing protein</fullName>
    </recommendedName>
</protein>
<evidence type="ECO:0008006" key="3">
    <source>
        <dbReference type="Google" id="ProtNLM"/>
    </source>
</evidence>
<keyword evidence="2" id="KW-1185">Reference proteome</keyword>
<proteinExistence type="predicted"/>
<dbReference type="Proteomes" id="UP001597453">
    <property type="component" value="Unassembled WGS sequence"/>
</dbReference>
<gene>
    <name evidence="1" type="ORF">ACFSUQ_02170</name>
</gene>
<dbReference type="EMBL" id="JBHUNF010000001">
    <property type="protein sequence ID" value="MFD2674109.1"/>
    <property type="molecule type" value="Genomic_DNA"/>
</dbReference>
<accession>A0ABW5RHV8</accession>
<evidence type="ECO:0000313" key="1">
    <source>
        <dbReference type="EMBL" id="MFD2674109.1"/>
    </source>
</evidence>
<comment type="caution">
    <text evidence="1">The sequence shown here is derived from an EMBL/GenBank/DDBJ whole genome shotgun (WGS) entry which is preliminary data.</text>
</comment>